<keyword evidence="4" id="KW-1185">Reference proteome</keyword>
<sequence length="298" mass="34410">MLGASFFFNRNEGDRSNSQKFFSAITVQLMAHFREKAGAVRLALEHESWITSKAFGPQFRDLVYQPLTNVRWQRPIVLVVDALDEYESTDDEDIRSMLNMLPTLKQIDSVKVTIFIISRPELPIRQEIHKIPIEDHDRLVLQNLSSALVKHDLTVFFRFGFQKILAEREGDISSEGWPGEETIYILTEKAYPLFIFASTICRFVADETEDPEERLAGIMEYYQTTGHASQLDQTYRPDLNYLLAGKSEKDFLMLLKRSESVPFPLSLSTRMVQSAKRCLVLIFRPSRRWLTGIAEYGD</sequence>
<dbReference type="Pfam" id="PF24883">
    <property type="entry name" value="NPHP3_N"/>
    <property type="match status" value="1"/>
</dbReference>
<dbReference type="GeneID" id="34463106"/>
<organism evidence="3 4">
    <name type="scientific">Aspergillus glaucus CBS 516.65</name>
    <dbReference type="NCBI Taxonomy" id="1160497"/>
    <lineage>
        <taxon>Eukaryota</taxon>
        <taxon>Fungi</taxon>
        <taxon>Dikarya</taxon>
        <taxon>Ascomycota</taxon>
        <taxon>Pezizomycotina</taxon>
        <taxon>Eurotiomycetes</taxon>
        <taxon>Eurotiomycetidae</taxon>
        <taxon>Eurotiales</taxon>
        <taxon>Aspergillaceae</taxon>
        <taxon>Aspergillus</taxon>
        <taxon>Aspergillus subgen. Aspergillus</taxon>
    </lineage>
</organism>
<feature type="domain" description="Nephrocystin 3-like N-terminal" evidence="2">
    <location>
        <begin position="4"/>
        <end position="119"/>
    </location>
</feature>
<dbReference type="AlphaFoldDB" id="A0A1L9VIA0"/>
<gene>
    <name evidence="3" type="ORF">ASPGLDRAFT_48203</name>
</gene>
<evidence type="ECO:0000313" key="3">
    <source>
        <dbReference type="EMBL" id="OJJ83651.1"/>
    </source>
</evidence>
<dbReference type="STRING" id="1160497.A0A1L9VIA0"/>
<dbReference type="Proteomes" id="UP000184300">
    <property type="component" value="Unassembled WGS sequence"/>
</dbReference>
<dbReference type="RefSeq" id="XP_022400349.1">
    <property type="nucleotide sequence ID" value="XM_022546845.1"/>
</dbReference>
<keyword evidence="1" id="KW-0677">Repeat</keyword>
<dbReference type="EMBL" id="KV878899">
    <property type="protein sequence ID" value="OJJ83651.1"/>
    <property type="molecule type" value="Genomic_DNA"/>
</dbReference>
<dbReference type="VEuPathDB" id="FungiDB:ASPGLDRAFT_48203"/>
<accession>A0A1L9VIA0</accession>
<evidence type="ECO:0000313" key="4">
    <source>
        <dbReference type="Proteomes" id="UP000184300"/>
    </source>
</evidence>
<protein>
    <recommendedName>
        <fullName evidence="2">Nephrocystin 3-like N-terminal domain-containing protein</fullName>
    </recommendedName>
</protein>
<dbReference type="OrthoDB" id="1577640at2759"/>
<proteinExistence type="predicted"/>
<name>A0A1L9VIA0_ASPGL</name>
<dbReference type="InterPro" id="IPR056884">
    <property type="entry name" value="NPHP3-like_N"/>
</dbReference>
<reference evidence="4" key="1">
    <citation type="journal article" date="2017" name="Genome Biol.">
        <title>Comparative genomics reveals high biological diversity and specific adaptations in the industrially and medically important fungal genus Aspergillus.</title>
        <authorList>
            <person name="de Vries R.P."/>
            <person name="Riley R."/>
            <person name="Wiebenga A."/>
            <person name="Aguilar-Osorio G."/>
            <person name="Amillis S."/>
            <person name="Uchima C.A."/>
            <person name="Anderluh G."/>
            <person name="Asadollahi M."/>
            <person name="Askin M."/>
            <person name="Barry K."/>
            <person name="Battaglia E."/>
            <person name="Bayram O."/>
            <person name="Benocci T."/>
            <person name="Braus-Stromeyer S.A."/>
            <person name="Caldana C."/>
            <person name="Canovas D."/>
            <person name="Cerqueira G.C."/>
            <person name="Chen F."/>
            <person name="Chen W."/>
            <person name="Choi C."/>
            <person name="Clum A."/>
            <person name="Dos Santos R.A."/>
            <person name="Damasio A.R."/>
            <person name="Diallinas G."/>
            <person name="Emri T."/>
            <person name="Fekete E."/>
            <person name="Flipphi M."/>
            <person name="Freyberg S."/>
            <person name="Gallo A."/>
            <person name="Gournas C."/>
            <person name="Habgood R."/>
            <person name="Hainaut M."/>
            <person name="Harispe M.L."/>
            <person name="Henrissat B."/>
            <person name="Hilden K.S."/>
            <person name="Hope R."/>
            <person name="Hossain A."/>
            <person name="Karabika E."/>
            <person name="Karaffa L."/>
            <person name="Karanyi Z."/>
            <person name="Krasevec N."/>
            <person name="Kuo A."/>
            <person name="Kusch H."/>
            <person name="LaButti K."/>
            <person name="Lagendijk E.L."/>
            <person name="Lapidus A."/>
            <person name="Levasseur A."/>
            <person name="Lindquist E."/>
            <person name="Lipzen A."/>
            <person name="Logrieco A.F."/>
            <person name="MacCabe A."/>
            <person name="Maekelae M.R."/>
            <person name="Malavazi I."/>
            <person name="Melin P."/>
            <person name="Meyer V."/>
            <person name="Mielnichuk N."/>
            <person name="Miskei M."/>
            <person name="Molnar A.P."/>
            <person name="Mule G."/>
            <person name="Ngan C.Y."/>
            <person name="Orejas M."/>
            <person name="Orosz E."/>
            <person name="Ouedraogo J.P."/>
            <person name="Overkamp K.M."/>
            <person name="Park H.-S."/>
            <person name="Perrone G."/>
            <person name="Piumi F."/>
            <person name="Punt P.J."/>
            <person name="Ram A.F."/>
            <person name="Ramon A."/>
            <person name="Rauscher S."/>
            <person name="Record E."/>
            <person name="Riano-Pachon D.M."/>
            <person name="Robert V."/>
            <person name="Roehrig J."/>
            <person name="Ruller R."/>
            <person name="Salamov A."/>
            <person name="Salih N.S."/>
            <person name="Samson R.A."/>
            <person name="Sandor E."/>
            <person name="Sanguinetti M."/>
            <person name="Schuetze T."/>
            <person name="Sepcic K."/>
            <person name="Shelest E."/>
            <person name="Sherlock G."/>
            <person name="Sophianopoulou V."/>
            <person name="Squina F.M."/>
            <person name="Sun H."/>
            <person name="Susca A."/>
            <person name="Todd R.B."/>
            <person name="Tsang A."/>
            <person name="Unkles S.E."/>
            <person name="van de Wiele N."/>
            <person name="van Rossen-Uffink D."/>
            <person name="Oliveira J.V."/>
            <person name="Vesth T.C."/>
            <person name="Visser J."/>
            <person name="Yu J.-H."/>
            <person name="Zhou M."/>
            <person name="Andersen M.R."/>
            <person name="Archer D.B."/>
            <person name="Baker S.E."/>
            <person name="Benoit I."/>
            <person name="Brakhage A.A."/>
            <person name="Braus G.H."/>
            <person name="Fischer R."/>
            <person name="Frisvad J.C."/>
            <person name="Goldman G.H."/>
            <person name="Houbraken J."/>
            <person name="Oakley B."/>
            <person name="Pocsi I."/>
            <person name="Scazzocchio C."/>
            <person name="Seiboth B."/>
            <person name="vanKuyk P.A."/>
            <person name="Wortman J."/>
            <person name="Dyer P.S."/>
            <person name="Grigoriev I.V."/>
        </authorList>
    </citation>
    <scope>NUCLEOTIDE SEQUENCE [LARGE SCALE GENOMIC DNA]</scope>
    <source>
        <strain evidence="4">CBS 516.65</strain>
    </source>
</reference>
<evidence type="ECO:0000256" key="1">
    <source>
        <dbReference type="ARBA" id="ARBA00022737"/>
    </source>
</evidence>
<evidence type="ECO:0000259" key="2">
    <source>
        <dbReference type="Pfam" id="PF24883"/>
    </source>
</evidence>